<sequence>MDLNTLPAYLYSNFKKNPDKTAFREKDLGIWQSFTWSDYLKNVCVVAAFFEEQGLKKGDTIAVVGDNKPEWVVCEMAAQLLGVIPIGIYQDSVISEVKYILQKAEVKIVVAEDQEQVDKILDILEESEEGNDIKCVIYYDDKGMYQYNDPSLVYYADIFNNGYFKEGGFEKYCESKINEIDENDVAVMCTTSGTTGFPKLAMLTHKNMIFMSHSLGKADPKQEDDEFVSFLPLPWIGEQMMCVASALIFGFKVNFPESHDTVQNDMKEIGPNLIFSPPRVWENLASNVQVKIMDTSRFKRFMYNKCLPVGYKYAESRFDRVEPSVWLKIKYRLAYLAVFRKLKERMGFSFLRSAITGGAALGPDTFKFFHALGINLKQIYGQTEISGISCIHRQDDVDFTSVGKPIEGTEIKILEDGEIISRSDAVFAGYYKDQKATDETLKDGWLYSGDAGYFDENGKLVVLDRKKDIMHLNDGTMFSPQFLENKIKFSPYVKEAVTFGNNRDFIAMIINIDMDIVSKWAEENKISYTTYTDLSSKNEVYELIAKEVAEVNRQLKDNMKIKRFVLLYKELDADDGELTRTRKVRRGFVEERYREIVEALYGEKNEITIDAVIRLQDEREKRIHTTMKIYNMVK</sequence>
<keyword evidence="6" id="KW-1185">Reference proteome</keyword>
<organism evidence="5 6">
    <name type="scientific">Flexistipes sinusarabici (strain ATCC 49648 / DSM 4947 / MAS 10)</name>
    <dbReference type="NCBI Taxonomy" id="717231"/>
    <lineage>
        <taxon>Bacteria</taxon>
        <taxon>Pseudomonadati</taxon>
        <taxon>Deferribacterota</taxon>
        <taxon>Deferribacteres</taxon>
        <taxon>Deferribacterales</taxon>
        <taxon>Flexistipitaceae</taxon>
        <taxon>Flexistipes</taxon>
    </lineage>
</organism>
<dbReference type="STRING" id="717231.Flexsi_1243"/>
<protein>
    <submittedName>
        <fullName evidence="5">Long-chain-fatty-acid--CoA ligase</fullName>
        <ecNumber evidence="5">6.2.1.3</ecNumber>
    </submittedName>
</protein>
<dbReference type="PANTHER" id="PTHR43272:SF32">
    <property type="entry name" value="AMP-DEPENDENT SYNTHETASE_LIGASE DOMAIN-CONTAINING PROTEIN"/>
    <property type="match status" value="1"/>
</dbReference>
<evidence type="ECO:0000313" key="5">
    <source>
        <dbReference type="EMBL" id="AEI14898.1"/>
    </source>
</evidence>
<dbReference type="eggNOG" id="COG1022">
    <property type="taxonomic scope" value="Bacteria"/>
</dbReference>
<dbReference type="PANTHER" id="PTHR43272">
    <property type="entry name" value="LONG-CHAIN-FATTY-ACID--COA LIGASE"/>
    <property type="match status" value="1"/>
</dbReference>
<dbReference type="OrthoDB" id="9803968at2"/>
<dbReference type="Gene3D" id="3.40.50.12780">
    <property type="entry name" value="N-terminal domain of ligase-like"/>
    <property type="match status" value="1"/>
</dbReference>
<dbReference type="PROSITE" id="PS00455">
    <property type="entry name" value="AMP_BINDING"/>
    <property type="match status" value="1"/>
</dbReference>
<dbReference type="GO" id="GO:0016020">
    <property type="term" value="C:membrane"/>
    <property type="evidence" value="ECO:0007669"/>
    <property type="project" value="TreeGrafter"/>
</dbReference>
<dbReference type="GO" id="GO:0004467">
    <property type="term" value="F:long-chain fatty acid-CoA ligase activity"/>
    <property type="evidence" value="ECO:0007669"/>
    <property type="project" value="UniProtKB-EC"/>
</dbReference>
<dbReference type="Proteomes" id="UP000006621">
    <property type="component" value="Chromosome"/>
</dbReference>
<dbReference type="Pfam" id="PF23562">
    <property type="entry name" value="AMP-binding_C_3"/>
    <property type="match status" value="1"/>
</dbReference>
<feature type="domain" description="AMP-dependent synthetase/ligase" evidence="4">
    <location>
        <begin position="14"/>
        <end position="431"/>
    </location>
</feature>
<dbReference type="KEGG" id="fsi:Flexsi_1243"/>
<keyword evidence="2" id="KW-0276">Fatty acid metabolism</keyword>
<dbReference type="EMBL" id="CP002858">
    <property type="protein sequence ID" value="AEI14898.1"/>
    <property type="molecule type" value="Genomic_DNA"/>
</dbReference>
<dbReference type="SUPFAM" id="SSF56801">
    <property type="entry name" value="Acetyl-CoA synthetase-like"/>
    <property type="match status" value="1"/>
</dbReference>
<dbReference type="InterPro" id="IPR042099">
    <property type="entry name" value="ANL_N_sf"/>
</dbReference>
<dbReference type="RefSeq" id="WP_013886384.1">
    <property type="nucleotide sequence ID" value="NC_015672.1"/>
</dbReference>
<proteinExistence type="predicted"/>
<accession>F8E735</accession>
<evidence type="ECO:0000256" key="1">
    <source>
        <dbReference type="ARBA" id="ARBA00022598"/>
    </source>
</evidence>
<evidence type="ECO:0000256" key="3">
    <source>
        <dbReference type="ARBA" id="ARBA00023098"/>
    </source>
</evidence>
<keyword evidence="3" id="KW-0443">Lipid metabolism</keyword>
<dbReference type="Pfam" id="PF00501">
    <property type="entry name" value="AMP-binding"/>
    <property type="match status" value="1"/>
</dbReference>
<evidence type="ECO:0000313" key="6">
    <source>
        <dbReference type="Proteomes" id="UP000006621"/>
    </source>
</evidence>
<dbReference type="AlphaFoldDB" id="F8E735"/>
<gene>
    <name evidence="5" type="ordered locus">Flexsi_1243</name>
</gene>
<keyword evidence="1 5" id="KW-0436">Ligase</keyword>
<reference evidence="6" key="2">
    <citation type="submission" date="2011-06" db="EMBL/GenBank/DDBJ databases">
        <title>The complete genome of Flexistipes sinusarabici DSM 4947.</title>
        <authorList>
            <person name="Lucas S."/>
            <person name="Han J."/>
            <person name="Lapidus A."/>
            <person name="Bruce D."/>
            <person name="Goodwin L."/>
            <person name="Pitluck S."/>
            <person name="Peters L."/>
            <person name="Kyrpides N."/>
            <person name="Mavromatis K."/>
            <person name="Ivanova N."/>
            <person name="Mikhailova N."/>
            <person name="Chertkov O."/>
            <person name="Detter J.C."/>
            <person name="Tapia R."/>
            <person name="Han C."/>
            <person name="Land M."/>
            <person name="Hauser L."/>
            <person name="Markowitz V."/>
            <person name="Cheng J.-F."/>
            <person name="Hugenholtz P."/>
            <person name="Woyke T."/>
            <person name="Wu D."/>
            <person name="Spring S."/>
            <person name="Schroeder M."/>
            <person name="Brambilla E."/>
            <person name="Klenk H.-P."/>
            <person name="Eisen J.A."/>
        </authorList>
    </citation>
    <scope>NUCLEOTIDE SEQUENCE [LARGE SCALE GENOMIC DNA]</scope>
    <source>
        <strain evidence="6">DSM 4947 / MAS 10</strain>
    </source>
</reference>
<dbReference type="HOGENOM" id="CLU_000022_45_5_0"/>
<evidence type="ECO:0000259" key="4">
    <source>
        <dbReference type="Pfam" id="PF00501"/>
    </source>
</evidence>
<evidence type="ECO:0000256" key="2">
    <source>
        <dbReference type="ARBA" id="ARBA00022832"/>
    </source>
</evidence>
<dbReference type="InterPro" id="IPR000873">
    <property type="entry name" value="AMP-dep_synth/lig_dom"/>
</dbReference>
<name>F8E735_FLESM</name>
<dbReference type="EC" id="6.2.1.3" evidence="5"/>
<reference evidence="5 6" key="1">
    <citation type="journal article" date="2011" name="Stand. Genomic Sci.">
        <title>Genome sequence of the moderately thermophilic halophile Flexistipes sinusarabici strain (MAS10).</title>
        <authorList>
            <person name="Lapidus A."/>
            <person name="Chertkov O."/>
            <person name="Nolan M."/>
            <person name="Lucas S."/>
            <person name="Hammon N."/>
            <person name="Deshpande S."/>
            <person name="Cheng J.F."/>
            <person name="Tapia R."/>
            <person name="Han C."/>
            <person name="Goodwin L."/>
            <person name="Pitluck S."/>
            <person name="Liolios K."/>
            <person name="Pagani I."/>
            <person name="Ivanova N."/>
            <person name="Huntemann M."/>
            <person name="Mavromatis K."/>
            <person name="Mikhailova N."/>
            <person name="Pati A."/>
            <person name="Chen A."/>
            <person name="Palaniappan K."/>
            <person name="Land M."/>
            <person name="Hauser L."/>
            <person name="Brambilla E.M."/>
            <person name="Rohde M."/>
            <person name="Abt B."/>
            <person name="Spring S."/>
            <person name="Goker M."/>
            <person name="Bristow J."/>
            <person name="Eisen J.A."/>
            <person name="Markowitz V."/>
            <person name="Hugenholtz P."/>
            <person name="Kyrpides N.C."/>
            <person name="Klenk H.P."/>
            <person name="Woyke T."/>
        </authorList>
    </citation>
    <scope>NUCLEOTIDE SEQUENCE [LARGE SCALE GENOMIC DNA]</scope>
    <source>
        <strain evidence="6">DSM 4947 / MAS 10</strain>
    </source>
</reference>
<dbReference type="InterPro" id="IPR020845">
    <property type="entry name" value="AMP-binding_CS"/>
</dbReference>